<evidence type="ECO:0000256" key="2">
    <source>
        <dbReference type="ARBA" id="ARBA00011233"/>
    </source>
</evidence>
<dbReference type="Proteomes" id="UP001221189">
    <property type="component" value="Unassembled WGS sequence"/>
</dbReference>
<evidence type="ECO:0000256" key="4">
    <source>
        <dbReference type="ARBA" id="ARBA00022452"/>
    </source>
</evidence>
<comment type="subunit">
    <text evidence="2">Homotrimer.</text>
</comment>
<evidence type="ECO:0000256" key="1">
    <source>
        <dbReference type="ARBA" id="ARBA00004571"/>
    </source>
</evidence>
<dbReference type="InterPro" id="IPR050298">
    <property type="entry name" value="Gram-neg_bact_OMP"/>
</dbReference>
<dbReference type="SUPFAM" id="SSF56935">
    <property type="entry name" value="Porins"/>
    <property type="match status" value="1"/>
</dbReference>
<keyword evidence="4" id="KW-1134">Transmembrane beta strand</keyword>
<feature type="domain" description="Porin" evidence="12">
    <location>
        <begin position="7"/>
        <end position="308"/>
    </location>
</feature>
<feature type="signal peptide" evidence="11">
    <location>
        <begin position="1"/>
        <end position="19"/>
    </location>
</feature>
<evidence type="ECO:0000256" key="8">
    <source>
        <dbReference type="ARBA" id="ARBA00023114"/>
    </source>
</evidence>
<keyword evidence="10" id="KW-0998">Cell outer membrane</keyword>
<dbReference type="Gene3D" id="2.40.160.10">
    <property type="entry name" value="Porin"/>
    <property type="match status" value="1"/>
</dbReference>
<organism evidence="13 14">
    <name type="scientific">Roseateles albus</name>
    <dbReference type="NCBI Taxonomy" id="2987525"/>
    <lineage>
        <taxon>Bacteria</taxon>
        <taxon>Pseudomonadati</taxon>
        <taxon>Pseudomonadota</taxon>
        <taxon>Betaproteobacteria</taxon>
        <taxon>Burkholderiales</taxon>
        <taxon>Sphaerotilaceae</taxon>
        <taxon>Roseateles</taxon>
    </lineage>
</organism>
<evidence type="ECO:0000256" key="10">
    <source>
        <dbReference type="ARBA" id="ARBA00023237"/>
    </source>
</evidence>
<evidence type="ECO:0000256" key="11">
    <source>
        <dbReference type="SAM" id="SignalP"/>
    </source>
</evidence>
<dbReference type="Pfam" id="PF13609">
    <property type="entry name" value="Porin_4"/>
    <property type="match status" value="1"/>
</dbReference>
<accession>A0ABT5KDC5</accession>
<dbReference type="PANTHER" id="PTHR34501">
    <property type="entry name" value="PROTEIN YDDL-RELATED"/>
    <property type="match status" value="1"/>
</dbReference>
<evidence type="ECO:0000256" key="3">
    <source>
        <dbReference type="ARBA" id="ARBA00022448"/>
    </source>
</evidence>
<evidence type="ECO:0000256" key="9">
    <source>
        <dbReference type="ARBA" id="ARBA00023136"/>
    </source>
</evidence>
<proteinExistence type="predicted"/>
<feature type="chain" id="PRO_5047334115" evidence="11">
    <location>
        <begin position="20"/>
        <end position="342"/>
    </location>
</feature>
<evidence type="ECO:0000313" key="13">
    <source>
        <dbReference type="EMBL" id="MDC8771559.1"/>
    </source>
</evidence>
<evidence type="ECO:0000259" key="12">
    <source>
        <dbReference type="Pfam" id="PF13609"/>
    </source>
</evidence>
<dbReference type="RefSeq" id="WP_273599832.1">
    <property type="nucleotide sequence ID" value="NZ_JAQQXT010000004.1"/>
</dbReference>
<dbReference type="InterPro" id="IPR023614">
    <property type="entry name" value="Porin_dom_sf"/>
</dbReference>
<dbReference type="CDD" id="cd00342">
    <property type="entry name" value="gram_neg_porins"/>
    <property type="match status" value="1"/>
</dbReference>
<evidence type="ECO:0000256" key="6">
    <source>
        <dbReference type="ARBA" id="ARBA00022729"/>
    </source>
</evidence>
<keyword evidence="8" id="KW-0626">Porin</keyword>
<keyword evidence="6 11" id="KW-0732">Signal</keyword>
<comment type="subcellular location">
    <subcellularLocation>
        <location evidence="1">Cell outer membrane</location>
        <topology evidence="1">Multi-pass membrane protein</topology>
    </subcellularLocation>
</comment>
<reference evidence="13 14" key="1">
    <citation type="submission" date="2022-10" db="EMBL/GenBank/DDBJ databases">
        <title>Paucibacter sp. hw1 Genome sequencing.</title>
        <authorList>
            <person name="Park S."/>
        </authorList>
    </citation>
    <scope>NUCLEOTIDE SEQUENCE [LARGE SCALE GENOMIC DNA]</scope>
    <source>
        <strain evidence="14">hw1</strain>
    </source>
</reference>
<keyword evidence="14" id="KW-1185">Reference proteome</keyword>
<keyword evidence="7" id="KW-0406">Ion transport</keyword>
<dbReference type="PANTHER" id="PTHR34501:SF9">
    <property type="entry name" value="MAJOR OUTER MEMBRANE PROTEIN P.IA"/>
    <property type="match status" value="1"/>
</dbReference>
<sequence length="342" mass="35199">MKKSIVALAVLGSFAGVAAAQSSVTLFGVVDAAMRYTDANGKSVYSLASGGNTTSRFGVRGVEDLGGDLKAGFWLEGAVNTDTGAADSAFWARRATVSLISASMGEVRLGRFKTITKITVEEFDPVSATGLGSVYNLYSTLGATGLNTSRTDNQVSYSAPANLGGFYGTLEASAGEGTNELNKSVGGRVGYKAGAFNVAAAYTEFGTNKKFKFMSLGGSYDFGMAKVSGLYSTNEFGEHSQDLYTIAVTAPIGAGSVWASYTDASYSKSNAKTVAVSGDSSQLAAGYVHNLSKRTALYTTVSYIDNKAGANFGVNGAGASANPAVVKDGRSGGFDVGVRHSF</sequence>
<keyword evidence="9" id="KW-0472">Membrane</keyword>
<name>A0ABT5KDC5_9BURK</name>
<evidence type="ECO:0000256" key="7">
    <source>
        <dbReference type="ARBA" id="ARBA00023065"/>
    </source>
</evidence>
<dbReference type="EMBL" id="JAQQXT010000004">
    <property type="protein sequence ID" value="MDC8771559.1"/>
    <property type="molecule type" value="Genomic_DNA"/>
</dbReference>
<evidence type="ECO:0000313" key="14">
    <source>
        <dbReference type="Proteomes" id="UP001221189"/>
    </source>
</evidence>
<comment type="caution">
    <text evidence="13">The sequence shown here is derived from an EMBL/GenBank/DDBJ whole genome shotgun (WGS) entry which is preliminary data.</text>
</comment>
<keyword evidence="3" id="KW-0813">Transport</keyword>
<dbReference type="InterPro" id="IPR033900">
    <property type="entry name" value="Gram_neg_porin_domain"/>
</dbReference>
<evidence type="ECO:0000256" key="5">
    <source>
        <dbReference type="ARBA" id="ARBA00022692"/>
    </source>
</evidence>
<keyword evidence="5" id="KW-0812">Transmembrane</keyword>
<protein>
    <submittedName>
        <fullName evidence="13">Porin</fullName>
    </submittedName>
</protein>
<gene>
    <name evidence="13" type="ORF">PRZ03_08230</name>
</gene>